<sequence length="806" mass="88819">MAIQAILFLFSGLCAQFLGGHATLPEYPSQALPLSAFFNNKAATAKGDPSSLADFDGNGNAYDSQFLPTGSWEYDGLTFALPSSWAKNDDNVLANCQVLRLQKPTFVHELHFLYAADGNGAPSVSVFSLNFADNSSQQVDLVAKNWWVLVFATPINFRRLDLLYKRPYHFEGKGKNLNATNIHEWSTSVPSESPLESITFPPSATSNRMHVFGLSITPSTTDTTNGPALAVRRARFTTRWDDIDGVRAQAVEVTLANLLPSFTMSPNTSITNTHTVELVGPGIQTVSPGVINRLVPADQARVDVFVTGSRVNGTAVVQIRDSAGIVVATSGEWKTSPLIDNWTPDADVLGMHETPAWWNAAKYGIFIHWGVYSTPAWAPPTSYAEWYDWDIRHPPNSSNPTWVHHLETYGKDVIYDDFIPDFTASKFNASAWVDLFDRAGAKYFVLVTKHLDGFALFDTGNTTNRNSVQLGPKRDLVAELLQTAKAEKPEIHRGTYYSMPEWQVLLSFSPDYAKYGFGLWPGGLAHNAFNVSPALEPYTGRLNISDYLEDLQLPQMVDLAVTYDTEIMWCDIGGPNKTLDFAATFYNHAMAQGRQVTMNDRCGFLPDFDTPEYATFGSIQTAKWESSEGIDPFSYGLNTATNASQYKNGTTIIQTLVDIVSKNGNFLLDIGPTAEGEIIAPMIENLLDAGTWLDFAGECVYDTEYWFPGSEDPNPPPGTTAPRFTTTPTTFCVVAFSQPEGGKVTVNKRLPVMAGDEIVFLRPGGPSTPLNWTVDEPTGRLVIDVSESDVRAVDYAWAFQVLYKLE</sequence>
<keyword evidence="5 9" id="KW-0378">Hydrolase</keyword>
<evidence type="ECO:0000256" key="5">
    <source>
        <dbReference type="ARBA" id="ARBA00022801"/>
    </source>
</evidence>
<dbReference type="GO" id="GO:0016139">
    <property type="term" value="P:glycoside catabolic process"/>
    <property type="evidence" value="ECO:0007669"/>
    <property type="project" value="TreeGrafter"/>
</dbReference>
<dbReference type="SMART" id="SM00812">
    <property type="entry name" value="Alpha_L_fucos"/>
    <property type="match status" value="1"/>
</dbReference>
<keyword evidence="4 7" id="KW-0732">Signal</keyword>
<proteinExistence type="inferred from homology"/>
<evidence type="ECO:0000256" key="2">
    <source>
        <dbReference type="ARBA" id="ARBA00007951"/>
    </source>
</evidence>
<feature type="chain" id="PRO_5042165185" description="alpha-L-fucosidase" evidence="7">
    <location>
        <begin position="23"/>
        <end position="806"/>
    </location>
</feature>
<dbReference type="PANTHER" id="PTHR10030:SF37">
    <property type="entry name" value="ALPHA-L-FUCOSIDASE-RELATED"/>
    <property type="match status" value="1"/>
</dbReference>
<evidence type="ECO:0000256" key="7">
    <source>
        <dbReference type="SAM" id="SignalP"/>
    </source>
</evidence>
<dbReference type="InterPro" id="IPR016286">
    <property type="entry name" value="FUC_metazoa-typ"/>
</dbReference>
<dbReference type="InterPro" id="IPR057739">
    <property type="entry name" value="Glyco_hydro_29_N"/>
</dbReference>
<dbReference type="AlphaFoldDB" id="A0AAD7GKR9"/>
<dbReference type="EC" id="3.2.1.51" evidence="3"/>
<evidence type="ECO:0000313" key="10">
    <source>
        <dbReference type="Proteomes" id="UP001221757"/>
    </source>
</evidence>
<feature type="domain" description="Glycoside hydrolase family 29 N-terminal" evidence="8">
    <location>
        <begin position="342"/>
        <end position="698"/>
    </location>
</feature>
<evidence type="ECO:0000259" key="8">
    <source>
        <dbReference type="Pfam" id="PF01120"/>
    </source>
</evidence>
<comment type="function">
    <text evidence="1">Alpha-L-fucosidase is responsible for hydrolyzing the alpha-1,6-linked fucose joined to the reducing-end N-acetylglucosamine of the carbohydrate moieties of glycoproteins.</text>
</comment>
<protein>
    <recommendedName>
        <fullName evidence="3">alpha-L-fucosidase</fullName>
        <ecNumber evidence="3">3.2.1.51</ecNumber>
    </recommendedName>
</protein>
<feature type="signal peptide" evidence="7">
    <location>
        <begin position="1"/>
        <end position="22"/>
    </location>
</feature>
<evidence type="ECO:0000256" key="4">
    <source>
        <dbReference type="ARBA" id="ARBA00022729"/>
    </source>
</evidence>
<dbReference type="GO" id="GO:0006004">
    <property type="term" value="P:fucose metabolic process"/>
    <property type="evidence" value="ECO:0007669"/>
    <property type="project" value="InterPro"/>
</dbReference>
<dbReference type="Pfam" id="PF01120">
    <property type="entry name" value="Alpha_L_fucos"/>
    <property type="match status" value="1"/>
</dbReference>
<accession>A0AAD7GKR9</accession>
<dbReference type="Gene3D" id="3.20.20.80">
    <property type="entry name" value="Glycosidases"/>
    <property type="match status" value="1"/>
</dbReference>
<evidence type="ECO:0000256" key="6">
    <source>
        <dbReference type="ARBA" id="ARBA00023295"/>
    </source>
</evidence>
<evidence type="ECO:0000256" key="1">
    <source>
        <dbReference type="ARBA" id="ARBA00004071"/>
    </source>
</evidence>
<dbReference type="SUPFAM" id="SSF51445">
    <property type="entry name" value="(Trans)glycosidases"/>
    <property type="match status" value="1"/>
</dbReference>
<keyword evidence="10" id="KW-1185">Reference proteome</keyword>
<comment type="similarity">
    <text evidence="2">Belongs to the glycosyl hydrolase 29 family.</text>
</comment>
<comment type="caution">
    <text evidence="9">The sequence shown here is derived from an EMBL/GenBank/DDBJ whole genome shotgun (WGS) entry which is preliminary data.</text>
</comment>
<gene>
    <name evidence="9" type="ORF">B0H17DRAFT_930583</name>
</gene>
<dbReference type="PANTHER" id="PTHR10030">
    <property type="entry name" value="ALPHA-L-FUCOSIDASE"/>
    <property type="match status" value="1"/>
</dbReference>
<name>A0AAD7GKR9_MYCRO</name>
<evidence type="ECO:0000256" key="3">
    <source>
        <dbReference type="ARBA" id="ARBA00012662"/>
    </source>
</evidence>
<reference evidence="9" key="1">
    <citation type="submission" date="2023-03" db="EMBL/GenBank/DDBJ databases">
        <title>Massive genome expansion in bonnet fungi (Mycena s.s.) driven by repeated elements and novel gene families across ecological guilds.</title>
        <authorList>
            <consortium name="Lawrence Berkeley National Laboratory"/>
            <person name="Harder C.B."/>
            <person name="Miyauchi S."/>
            <person name="Viragh M."/>
            <person name="Kuo A."/>
            <person name="Thoen E."/>
            <person name="Andreopoulos B."/>
            <person name="Lu D."/>
            <person name="Skrede I."/>
            <person name="Drula E."/>
            <person name="Henrissat B."/>
            <person name="Morin E."/>
            <person name="Kohler A."/>
            <person name="Barry K."/>
            <person name="LaButti K."/>
            <person name="Morin E."/>
            <person name="Salamov A."/>
            <person name="Lipzen A."/>
            <person name="Mereny Z."/>
            <person name="Hegedus B."/>
            <person name="Baldrian P."/>
            <person name="Stursova M."/>
            <person name="Weitz H."/>
            <person name="Taylor A."/>
            <person name="Grigoriev I.V."/>
            <person name="Nagy L.G."/>
            <person name="Martin F."/>
            <person name="Kauserud H."/>
        </authorList>
    </citation>
    <scope>NUCLEOTIDE SEQUENCE</scope>
    <source>
        <strain evidence="9">CBHHK067</strain>
    </source>
</reference>
<dbReference type="PRINTS" id="PR00741">
    <property type="entry name" value="GLHYDRLASE29"/>
</dbReference>
<dbReference type="Proteomes" id="UP001221757">
    <property type="component" value="Unassembled WGS sequence"/>
</dbReference>
<dbReference type="EMBL" id="JARKIE010000038">
    <property type="protein sequence ID" value="KAJ7695508.1"/>
    <property type="molecule type" value="Genomic_DNA"/>
</dbReference>
<dbReference type="InterPro" id="IPR017853">
    <property type="entry name" value="GH"/>
</dbReference>
<evidence type="ECO:0000313" key="9">
    <source>
        <dbReference type="EMBL" id="KAJ7695508.1"/>
    </source>
</evidence>
<dbReference type="GO" id="GO:0004560">
    <property type="term" value="F:alpha-L-fucosidase activity"/>
    <property type="evidence" value="ECO:0007669"/>
    <property type="project" value="UniProtKB-EC"/>
</dbReference>
<keyword evidence="6" id="KW-0326">Glycosidase</keyword>
<dbReference type="InterPro" id="IPR000933">
    <property type="entry name" value="Glyco_hydro_29"/>
</dbReference>
<organism evidence="9 10">
    <name type="scientific">Mycena rosella</name>
    <name type="common">Pink bonnet</name>
    <name type="synonym">Agaricus rosellus</name>
    <dbReference type="NCBI Taxonomy" id="1033263"/>
    <lineage>
        <taxon>Eukaryota</taxon>
        <taxon>Fungi</taxon>
        <taxon>Dikarya</taxon>
        <taxon>Basidiomycota</taxon>
        <taxon>Agaricomycotina</taxon>
        <taxon>Agaricomycetes</taxon>
        <taxon>Agaricomycetidae</taxon>
        <taxon>Agaricales</taxon>
        <taxon>Marasmiineae</taxon>
        <taxon>Mycenaceae</taxon>
        <taxon>Mycena</taxon>
    </lineage>
</organism>